<protein>
    <recommendedName>
        <fullName evidence="11">Leucine-rich repeat-containing N-terminal plant-type domain-containing protein</fullName>
    </recommendedName>
</protein>
<organism evidence="12 13">
    <name type="scientific">Hibiscus syriacus</name>
    <name type="common">Rose of Sharon</name>
    <dbReference type="NCBI Taxonomy" id="106335"/>
    <lineage>
        <taxon>Eukaryota</taxon>
        <taxon>Viridiplantae</taxon>
        <taxon>Streptophyta</taxon>
        <taxon>Embryophyta</taxon>
        <taxon>Tracheophyta</taxon>
        <taxon>Spermatophyta</taxon>
        <taxon>Magnoliopsida</taxon>
        <taxon>eudicotyledons</taxon>
        <taxon>Gunneridae</taxon>
        <taxon>Pentapetalae</taxon>
        <taxon>rosids</taxon>
        <taxon>malvids</taxon>
        <taxon>Malvales</taxon>
        <taxon>Malvaceae</taxon>
        <taxon>Malvoideae</taxon>
        <taxon>Hibiscus</taxon>
    </lineage>
</organism>
<dbReference type="InterPro" id="IPR032675">
    <property type="entry name" value="LRR_dom_sf"/>
</dbReference>
<dbReference type="GO" id="GO:0016020">
    <property type="term" value="C:membrane"/>
    <property type="evidence" value="ECO:0007669"/>
    <property type="project" value="UniProtKB-SubCell"/>
</dbReference>
<dbReference type="InterPro" id="IPR001611">
    <property type="entry name" value="Leu-rich_rpt"/>
</dbReference>
<feature type="transmembrane region" description="Helical" evidence="10">
    <location>
        <begin position="348"/>
        <end position="370"/>
    </location>
</feature>
<dbReference type="Proteomes" id="UP000436088">
    <property type="component" value="Unassembled WGS sequence"/>
</dbReference>
<sequence length="403" mass="44991">MKGSFASICVSFCDGNSDVLCIESERDAFLEFKNDLIDPSNRLSSWVEGVDCCYWNGVSAITQQHSNPEFFSLLGSLTYLNLSRAGFHGTIPHILGNLSEFQHLDLGLPMSIFGLHGLVSLDLTDNYLEGPIPDYFGNISSLEVLDLNCLGSPGDFNPHSFSIPHSLYSLNHLQFLGLVMKKFQVEISNAIGNLSSLIHLDLWGNQLQGKVPASLGDLYKLKEMDLSYNGIDQDISEILRRNLLTRDIPDNIRDLKLKESLDLLMNRLHGEIPSSLSNLSFLNHFNVSYNNLSGQIPTATQLKSFENSSFKGNHLCGPPVSKNYSTKGVPTNATKNGDSNGRSKVNTFYVNMLVGFVMGFWGVVAPLFFIRSWRHACYAKLEHFGNKLYVFWATKSMQFHGKK</sequence>
<keyword evidence="13" id="KW-1185">Reference proteome</keyword>
<evidence type="ECO:0000256" key="1">
    <source>
        <dbReference type="ARBA" id="ARBA00004479"/>
    </source>
</evidence>
<evidence type="ECO:0000256" key="7">
    <source>
        <dbReference type="ARBA" id="ARBA00023136"/>
    </source>
</evidence>
<dbReference type="PANTHER" id="PTHR48063:SF48">
    <property type="entry name" value="LRR RECEPTOR-LIKE SERINE_THREONINE-PROTEIN KINASE FLS2"/>
    <property type="match status" value="1"/>
</dbReference>
<keyword evidence="9" id="KW-0325">Glycoprotein</keyword>
<evidence type="ECO:0000256" key="10">
    <source>
        <dbReference type="SAM" id="Phobius"/>
    </source>
</evidence>
<keyword evidence="3 10" id="KW-0812">Transmembrane</keyword>
<dbReference type="Pfam" id="PF08263">
    <property type="entry name" value="LRRNT_2"/>
    <property type="match status" value="1"/>
</dbReference>
<dbReference type="PANTHER" id="PTHR48063">
    <property type="entry name" value="LRR RECEPTOR-LIKE KINASE"/>
    <property type="match status" value="1"/>
</dbReference>
<evidence type="ECO:0000256" key="2">
    <source>
        <dbReference type="ARBA" id="ARBA00022614"/>
    </source>
</evidence>
<evidence type="ECO:0000259" key="11">
    <source>
        <dbReference type="Pfam" id="PF08263"/>
    </source>
</evidence>
<dbReference type="SUPFAM" id="SSF52058">
    <property type="entry name" value="L domain-like"/>
    <property type="match status" value="1"/>
</dbReference>
<comment type="subcellular location">
    <subcellularLocation>
        <location evidence="1">Membrane</location>
        <topology evidence="1">Single-pass type I membrane protein</topology>
    </subcellularLocation>
</comment>
<reference evidence="12" key="1">
    <citation type="submission" date="2019-09" db="EMBL/GenBank/DDBJ databases">
        <title>Draft genome information of white flower Hibiscus syriacus.</title>
        <authorList>
            <person name="Kim Y.-M."/>
        </authorList>
    </citation>
    <scope>NUCLEOTIDE SEQUENCE [LARGE SCALE GENOMIC DNA]</scope>
    <source>
        <strain evidence="12">YM2019G1</strain>
    </source>
</reference>
<evidence type="ECO:0000256" key="3">
    <source>
        <dbReference type="ARBA" id="ARBA00022692"/>
    </source>
</evidence>
<name>A0A6A2WD10_HIBSY</name>
<proteinExistence type="predicted"/>
<evidence type="ECO:0000313" key="12">
    <source>
        <dbReference type="EMBL" id="KAE8656152.1"/>
    </source>
</evidence>
<dbReference type="InterPro" id="IPR013210">
    <property type="entry name" value="LRR_N_plant-typ"/>
</dbReference>
<dbReference type="Gene3D" id="3.80.10.10">
    <property type="entry name" value="Ribonuclease Inhibitor"/>
    <property type="match status" value="3"/>
</dbReference>
<feature type="domain" description="Leucine-rich repeat-containing N-terminal plant-type" evidence="11">
    <location>
        <begin position="23"/>
        <end position="59"/>
    </location>
</feature>
<dbReference type="Pfam" id="PF00560">
    <property type="entry name" value="LRR_1"/>
    <property type="match status" value="3"/>
</dbReference>
<keyword evidence="4" id="KW-0732">Signal</keyword>
<keyword evidence="8" id="KW-0675">Receptor</keyword>
<keyword evidence="6 10" id="KW-1133">Transmembrane helix</keyword>
<dbReference type="InterPro" id="IPR046956">
    <property type="entry name" value="RLP23-like"/>
</dbReference>
<keyword evidence="5" id="KW-0677">Repeat</keyword>
<dbReference type="EMBL" id="VEPZ02001769">
    <property type="protein sequence ID" value="KAE8656152.1"/>
    <property type="molecule type" value="Genomic_DNA"/>
</dbReference>
<evidence type="ECO:0000256" key="9">
    <source>
        <dbReference type="ARBA" id="ARBA00023180"/>
    </source>
</evidence>
<gene>
    <name evidence="12" type="ORF">F3Y22_tig00117007pilonHSYRG00080</name>
</gene>
<accession>A0A6A2WD10</accession>
<keyword evidence="2" id="KW-0433">Leucine-rich repeat</keyword>
<comment type="caution">
    <text evidence="12">The sequence shown here is derived from an EMBL/GenBank/DDBJ whole genome shotgun (WGS) entry which is preliminary data.</text>
</comment>
<evidence type="ECO:0000256" key="6">
    <source>
        <dbReference type="ARBA" id="ARBA00022989"/>
    </source>
</evidence>
<evidence type="ECO:0000256" key="5">
    <source>
        <dbReference type="ARBA" id="ARBA00022737"/>
    </source>
</evidence>
<keyword evidence="7 10" id="KW-0472">Membrane</keyword>
<evidence type="ECO:0000256" key="8">
    <source>
        <dbReference type="ARBA" id="ARBA00023170"/>
    </source>
</evidence>
<evidence type="ECO:0000256" key="4">
    <source>
        <dbReference type="ARBA" id="ARBA00022729"/>
    </source>
</evidence>
<evidence type="ECO:0000313" key="13">
    <source>
        <dbReference type="Proteomes" id="UP000436088"/>
    </source>
</evidence>
<dbReference type="AlphaFoldDB" id="A0A6A2WD10"/>